<proteinExistence type="predicted"/>
<keyword evidence="2" id="KW-1185">Reference proteome</keyword>
<evidence type="ECO:0000313" key="2">
    <source>
        <dbReference type="Proteomes" id="UP001059596"/>
    </source>
</evidence>
<evidence type="ECO:0000313" key="1">
    <source>
        <dbReference type="EMBL" id="KAI8038165.1"/>
    </source>
</evidence>
<organism evidence="1 2">
    <name type="scientific">Drosophila gunungcola</name>
    <name type="common">fruit fly</name>
    <dbReference type="NCBI Taxonomy" id="103775"/>
    <lineage>
        <taxon>Eukaryota</taxon>
        <taxon>Metazoa</taxon>
        <taxon>Ecdysozoa</taxon>
        <taxon>Arthropoda</taxon>
        <taxon>Hexapoda</taxon>
        <taxon>Insecta</taxon>
        <taxon>Pterygota</taxon>
        <taxon>Neoptera</taxon>
        <taxon>Endopterygota</taxon>
        <taxon>Diptera</taxon>
        <taxon>Brachycera</taxon>
        <taxon>Muscomorpha</taxon>
        <taxon>Ephydroidea</taxon>
        <taxon>Drosophilidae</taxon>
        <taxon>Drosophila</taxon>
        <taxon>Sophophora</taxon>
    </lineage>
</organism>
<dbReference type="EMBL" id="JAMKOV010000008">
    <property type="protein sequence ID" value="KAI8038165.1"/>
    <property type="molecule type" value="Genomic_DNA"/>
</dbReference>
<reference evidence="1" key="1">
    <citation type="journal article" date="2023" name="Genome Biol. Evol.">
        <title>Long-read-based Genome Assembly of Drosophila gunungcola Reveals Fewer Chemosensory Genes in Flower-breeding Species.</title>
        <authorList>
            <person name="Negi A."/>
            <person name="Liao B.Y."/>
            <person name="Yeh S.D."/>
        </authorList>
    </citation>
    <scope>NUCLEOTIDE SEQUENCE</scope>
    <source>
        <strain evidence="1">Sukarami</strain>
    </source>
</reference>
<sequence length="33" mass="4052">MYSFKILCDNLKCKLNLHLIFLRFYEHCCLTDL</sequence>
<dbReference type="Proteomes" id="UP001059596">
    <property type="component" value="Unassembled WGS sequence"/>
</dbReference>
<name>A0A9Q0BNK8_9MUSC</name>
<gene>
    <name evidence="1" type="ORF">M5D96_008854</name>
</gene>
<protein>
    <submittedName>
        <fullName evidence="1">Uncharacterized protein</fullName>
    </submittedName>
</protein>
<comment type="caution">
    <text evidence="1">The sequence shown here is derived from an EMBL/GenBank/DDBJ whole genome shotgun (WGS) entry which is preliminary data.</text>
</comment>
<dbReference type="AlphaFoldDB" id="A0A9Q0BNK8"/>
<accession>A0A9Q0BNK8</accession>
<feature type="non-terminal residue" evidence="1">
    <location>
        <position position="33"/>
    </location>
</feature>